<dbReference type="NCBIfam" id="NF005057">
    <property type="entry name" value="PRK06464.1"/>
    <property type="match status" value="1"/>
</dbReference>
<dbReference type="UniPathway" id="UPA00138"/>
<dbReference type="GO" id="GO:0016539">
    <property type="term" value="P:intein-mediated protein splicing"/>
    <property type="evidence" value="ECO:0007669"/>
    <property type="project" value="InterPro"/>
</dbReference>
<dbReference type="InterPro" id="IPR004860">
    <property type="entry name" value="LAGLIDADG_dom"/>
</dbReference>
<evidence type="ECO:0000256" key="11">
    <source>
        <dbReference type="ARBA" id="ARBA00022813"/>
    </source>
</evidence>
<dbReference type="Gene3D" id="3.10.28.10">
    <property type="entry name" value="Homing endonucleases"/>
    <property type="match status" value="1"/>
</dbReference>
<dbReference type="GO" id="GO:0008986">
    <property type="term" value="F:pyruvate, water dikinase activity"/>
    <property type="evidence" value="ECO:0007669"/>
    <property type="project" value="UniProtKB-EC"/>
</dbReference>
<dbReference type="SUPFAM" id="SSF56059">
    <property type="entry name" value="Glutathione synthetase ATP-binding domain-like"/>
    <property type="match status" value="2"/>
</dbReference>
<dbReference type="PANTHER" id="PTHR43030">
    <property type="entry name" value="PHOSPHOENOLPYRUVATE SYNTHASE"/>
    <property type="match status" value="1"/>
</dbReference>
<dbReference type="InterPro" id="IPR003586">
    <property type="entry name" value="Hint_dom_C"/>
</dbReference>
<dbReference type="NCBIfam" id="TIGR01418">
    <property type="entry name" value="PEP_synth"/>
    <property type="match status" value="1"/>
</dbReference>
<dbReference type="PROSITE" id="PS00370">
    <property type="entry name" value="PEP_ENZYMES_PHOS_SITE"/>
    <property type="match status" value="1"/>
</dbReference>
<comment type="catalytic activity">
    <reaction evidence="16">
        <text>pyruvate + ATP + H2O = phosphoenolpyruvate + AMP + phosphate + 2 H(+)</text>
        <dbReference type="Rhea" id="RHEA:11364"/>
        <dbReference type="ChEBI" id="CHEBI:15361"/>
        <dbReference type="ChEBI" id="CHEBI:15377"/>
        <dbReference type="ChEBI" id="CHEBI:15378"/>
        <dbReference type="ChEBI" id="CHEBI:30616"/>
        <dbReference type="ChEBI" id="CHEBI:43474"/>
        <dbReference type="ChEBI" id="CHEBI:58702"/>
        <dbReference type="ChEBI" id="CHEBI:456215"/>
        <dbReference type="EC" id="2.7.9.2"/>
    </reaction>
</comment>
<evidence type="ECO:0000256" key="4">
    <source>
        <dbReference type="ARBA" id="ARBA00007837"/>
    </source>
</evidence>
<keyword evidence="7" id="KW-0808">Transferase</keyword>
<dbReference type="Pfam" id="PF02896">
    <property type="entry name" value="PEP-utilizers_C"/>
    <property type="match status" value="1"/>
</dbReference>
<keyword evidence="11" id="KW-0068">Autocatalytic cleavage</keyword>
<evidence type="ECO:0000256" key="1">
    <source>
        <dbReference type="ARBA" id="ARBA00001946"/>
    </source>
</evidence>
<dbReference type="SUPFAM" id="SSF51621">
    <property type="entry name" value="Phosphoenolpyruvate/pyruvate domain"/>
    <property type="match status" value="1"/>
</dbReference>
<dbReference type="NCBIfam" id="TIGR01443">
    <property type="entry name" value="intein_Cterm"/>
    <property type="match status" value="1"/>
</dbReference>
<dbReference type="InterPro" id="IPR006319">
    <property type="entry name" value="PEP_synth"/>
</dbReference>
<feature type="domain" description="DOD-type homing endonuclease" evidence="17">
    <location>
        <begin position="317"/>
        <end position="452"/>
    </location>
</feature>
<dbReference type="InterPro" id="IPR027434">
    <property type="entry name" value="Homing_endonucl"/>
</dbReference>
<dbReference type="InterPro" id="IPR040442">
    <property type="entry name" value="Pyrv_kinase-like_dom_sf"/>
</dbReference>
<dbReference type="InterPro" id="IPR018274">
    <property type="entry name" value="PEP_util_AS"/>
</dbReference>
<dbReference type="InterPro" id="IPR030934">
    <property type="entry name" value="Intein_C"/>
</dbReference>
<keyword evidence="8" id="KW-0479">Metal-binding</keyword>
<dbReference type="Gene3D" id="3.30.470.20">
    <property type="entry name" value="ATP-grasp fold, B domain"/>
    <property type="match status" value="1"/>
</dbReference>
<dbReference type="PRINTS" id="PR00379">
    <property type="entry name" value="INTEIN"/>
</dbReference>
<dbReference type="Pfam" id="PF00391">
    <property type="entry name" value="PEP-utilizers"/>
    <property type="match status" value="1"/>
</dbReference>
<comment type="pathway">
    <text evidence="3">Carbohydrate biosynthesis; gluconeogenesis.</text>
</comment>
<dbReference type="Pfam" id="PF14890">
    <property type="entry name" value="Intein_splicing"/>
    <property type="match status" value="1"/>
</dbReference>
<reference evidence="18 19" key="1">
    <citation type="journal article" date="2016" name="Nat. Commun.">
        <title>Thousands of microbial genomes shed light on interconnected biogeochemical processes in an aquifer system.</title>
        <authorList>
            <person name="Anantharaman K."/>
            <person name="Brown C.T."/>
            <person name="Hug L.A."/>
            <person name="Sharon I."/>
            <person name="Castelle C.J."/>
            <person name="Probst A.J."/>
            <person name="Thomas B.C."/>
            <person name="Singh A."/>
            <person name="Wilkins M.J."/>
            <person name="Karaoz U."/>
            <person name="Brodie E.L."/>
            <person name="Williams K.H."/>
            <person name="Hubbard S.S."/>
            <person name="Banfield J.F."/>
        </authorList>
    </citation>
    <scope>NUCLEOTIDE SEQUENCE [LARGE SCALE GENOMIC DNA]</scope>
</reference>
<dbReference type="InterPro" id="IPR000121">
    <property type="entry name" value="PEP_util_C"/>
</dbReference>
<dbReference type="PROSITE" id="PS50818">
    <property type="entry name" value="INTEIN_C_TER"/>
    <property type="match status" value="1"/>
</dbReference>
<dbReference type="Pfam" id="PF14528">
    <property type="entry name" value="LAGLIDADG_3"/>
    <property type="match status" value="1"/>
</dbReference>
<dbReference type="NCBIfam" id="TIGR01445">
    <property type="entry name" value="intein_Nterm"/>
    <property type="match status" value="1"/>
</dbReference>
<evidence type="ECO:0000313" key="19">
    <source>
        <dbReference type="Proteomes" id="UP000178820"/>
    </source>
</evidence>
<dbReference type="InterPro" id="IPR006142">
    <property type="entry name" value="INTEIN"/>
</dbReference>
<dbReference type="EC" id="2.7.9.2" evidence="5"/>
<dbReference type="PROSITE" id="PS50817">
    <property type="entry name" value="INTEIN_N_TER"/>
    <property type="match status" value="1"/>
</dbReference>
<dbReference type="SUPFAM" id="SSF55608">
    <property type="entry name" value="Homing endonucleases"/>
    <property type="match status" value="2"/>
</dbReference>
<dbReference type="GO" id="GO:0046872">
    <property type="term" value="F:metal ion binding"/>
    <property type="evidence" value="ECO:0007669"/>
    <property type="project" value="UniProtKB-KW"/>
</dbReference>
<evidence type="ECO:0000256" key="13">
    <source>
        <dbReference type="ARBA" id="ARBA00022842"/>
    </source>
</evidence>
<dbReference type="InterPro" id="IPR006141">
    <property type="entry name" value="Intein_N"/>
</dbReference>
<evidence type="ECO:0000256" key="5">
    <source>
        <dbReference type="ARBA" id="ARBA00011996"/>
    </source>
</evidence>
<dbReference type="FunFam" id="3.30.470.20:FF:000017">
    <property type="entry name" value="Phosphoenolpyruvate synthase"/>
    <property type="match status" value="1"/>
</dbReference>
<dbReference type="InterPro" id="IPR036637">
    <property type="entry name" value="Phosphohistidine_dom_sf"/>
</dbReference>
<evidence type="ECO:0000256" key="8">
    <source>
        <dbReference type="ARBA" id="ARBA00022723"/>
    </source>
</evidence>
<name>A0A1G2HZJ9_9BACT</name>
<organism evidence="18 19">
    <name type="scientific">Candidatus Staskawiczbacteria bacterium RIFCSPHIGHO2_02_FULL_42_22</name>
    <dbReference type="NCBI Taxonomy" id="1802207"/>
    <lineage>
        <taxon>Bacteria</taxon>
        <taxon>Candidatus Staskawicziibacteriota</taxon>
    </lineage>
</organism>
<keyword evidence="14" id="KW-0651">Protein splicing</keyword>
<dbReference type="PANTHER" id="PTHR43030:SF1">
    <property type="entry name" value="PHOSPHOENOLPYRUVATE SYNTHASE"/>
    <property type="match status" value="1"/>
</dbReference>
<dbReference type="InterPro" id="IPR023151">
    <property type="entry name" value="PEP_util_CS"/>
</dbReference>
<dbReference type="Proteomes" id="UP000178820">
    <property type="component" value="Unassembled WGS sequence"/>
</dbReference>
<dbReference type="Gene3D" id="3.50.30.10">
    <property type="entry name" value="Phosphohistidine domain"/>
    <property type="match status" value="1"/>
</dbReference>
<evidence type="ECO:0000256" key="6">
    <source>
        <dbReference type="ARBA" id="ARBA00021623"/>
    </source>
</evidence>
<dbReference type="InterPro" id="IPR008279">
    <property type="entry name" value="PEP-util_enz_mobile_dom"/>
</dbReference>
<evidence type="ECO:0000256" key="16">
    <source>
        <dbReference type="ARBA" id="ARBA00047700"/>
    </source>
</evidence>
<dbReference type="InterPro" id="IPR015813">
    <property type="entry name" value="Pyrv/PenolPyrv_kinase-like_dom"/>
</dbReference>
<dbReference type="Gene3D" id="3.30.1490.20">
    <property type="entry name" value="ATP-grasp fold, A domain"/>
    <property type="match status" value="2"/>
</dbReference>
<proteinExistence type="inferred from homology"/>
<comment type="similarity">
    <text evidence="4">Belongs to the PEP-utilizing enzyme family.</text>
</comment>
<dbReference type="InterPro" id="IPR002192">
    <property type="entry name" value="PPDK_AMP/ATP-bd"/>
</dbReference>
<protein>
    <recommendedName>
        <fullName evidence="6">Phosphoenolpyruvate synthase</fullName>
        <ecNumber evidence="5">2.7.9.2</ecNumber>
    </recommendedName>
    <alternativeName>
        <fullName evidence="15">Pyruvate, water dikinase</fullName>
    </alternativeName>
</protein>
<dbReference type="InterPro" id="IPR004042">
    <property type="entry name" value="Intein_endonuc_central"/>
</dbReference>
<dbReference type="GO" id="GO:0005524">
    <property type="term" value="F:ATP binding"/>
    <property type="evidence" value="ECO:0007669"/>
    <property type="project" value="UniProtKB-KW"/>
</dbReference>
<dbReference type="InterPro" id="IPR036844">
    <property type="entry name" value="Hint_dom_sf"/>
</dbReference>
<dbReference type="PROSITE" id="PS00742">
    <property type="entry name" value="PEP_ENZYMES_2"/>
    <property type="match status" value="1"/>
</dbReference>
<dbReference type="SMART" id="SM00305">
    <property type="entry name" value="HintC"/>
    <property type="match status" value="1"/>
</dbReference>
<dbReference type="PROSITE" id="PS50819">
    <property type="entry name" value="INTEIN_ENDONUCLEASE"/>
    <property type="match status" value="1"/>
</dbReference>
<dbReference type="GO" id="GO:0004519">
    <property type="term" value="F:endonuclease activity"/>
    <property type="evidence" value="ECO:0007669"/>
    <property type="project" value="InterPro"/>
</dbReference>
<dbReference type="EMBL" id="MHOT01000028">
    <property type="protein sequence ID" value="OGZ67877.1"/>
    <property type="molecule type" value="Genomic_DNA"/>
</dbReference>
<evidence type="ECO:0000256" key="2">
    <source>
        <dbReference type="ARBA" id="ARBA00002988"/>
    </source>
</evidence>
<evidence type="ECO:0000256" key="9">
    <source>
        <dbReference type="ARBA" id="ARBA00022741"/>
    </source>
</evidence>
<accession>A0A1G2HZJ9</accession>
<evidence type="ECO:0000313" key="18">
    <source>
        <dbReference type="EMBL" id="OGZ67877.1"/>
    </source>
</evidence>
<evidence type="ECO:0000256" key="3">
    <source>
        <dbReference type="ARBA" id="ARBA00004742"/>
    </source>
</evidence>
<comment type="caution">
    <text evidence="18">The sequence shown here is derived from an EMBL/GenBank/DDBJ whole genome shotgun (WGS) entry which is preliminary data.</text>
</comment>
<dbReference type="SUPFAM" id="SSF51294">
    <property type="entry name" value="Hedgehog/intein (Hint) domain"/>
    <property type="match status" value="1"/>
</dbReference>
<sequence length="1344" mass="150399">MEEKNNPTSTEVTARQRNILWFREVGVADVALVGGKNSSLGEMYNNLTSKGVNVPNGFATTSGAYFYFLEKTGLTQQIQEILKDVDVHDLRALQQKGKRVRNLILAAELPEDLKKDIVAAYQELSKSYNTEATDVAVRSSATAEDLPSISEKEHVLIKINGSPMFDEIGKIYEKIGSGENVSIEIPGMKNNKVEWLQVKNLFRHRAENETLYKLRTICGREIIISPNHSLIILDEDTLSPRVVNISTINGKAKLPVTAFIPELGSNNNGKMNFSEYVQGDDVAQENGFLMIKNKSGNWKIQNGLPKEIEISDEFTYFMGLYLAEGSTYKHSISITNYNDKILHKIANFWQELGIYRNFTVNRYSIRAYCPALVRFLHETTGGPLVGIRGKGKLCATKRVPNFVFGWDKKGIGTFLRGCFDGDGTIHKSDISYCTISEMLASGIVKLLEIMDIGVTIRRKKNAFNVAIQVSDIKKFAELIGFEDETKSKKLSQALEEYDKKSKHPEFKYGMNISGKLSDIFLESIWAKFEKKSVQISVCKICNQKTEQTSYHNDKKRYFCKACQRTFYENEVTFSKEKKYVYFDRLGRFTKGMFPWNYGRMSGRHSLNELLKKAREYKLENVISILTGTVKWDELKEIIPVKYNGWVYDFEVPGAQNFAAGMGGIITHNSASFAGQQETFLNITGPENVLEAVKKCYASLFTDRAIVYRQEMGFGHTKVGLSAGVQKMVRSDMGASGVMFSCDTESGFGDVVLINASLGLGENVVLGRVEPDQYYVFETTLKKGFRPIIEKKVGSKLVKMVYTKNPKTPTKNIATTPKERHSFVLTDDEILQLAKWSMQIEEHYKKPMDMEWARDGKENKLYIVQARPETVQSKKNLSVLEEYKLELSIPNSQLPKVLAKGMSVGSKIGSGKAHKILSAKQINEFKKGEVLVTGMTDPDWVPAMKLASAIVTDQGGRTAHAAIVSRELGIPCIVGTGNATKLIKTGQDVTIDCSNGEHGVVYQGLIPFKVHTTDISHLPKTRTKISMNLADPSQAFNLSFIPNDGVGLCREEFIIANTIKIHPLALINYKKLPANLKKQIDVLTPGYENKVEFYVDKLAEGIGKIGAAFYPKQVIVRFSDFKTNEYRGLIGGELYEPKEENPMIGFRGASRYYNDKFKEAFILECHAIKKVREEFGIDNVQVMIPVCRTIEEGRKVLELMKEAGLSRNTGQMSNVNSQLSLKVYAMCEVPANVILAKEFLEIFDGFSIGSNDLTQLTLGLDRDNSEIASVANEKNEAVKISITKAIQACREAGKYSGICGQAPSDFPDFAEFLVEQGIESISLNPDSIIKTTIVVAEKEKNIKNT</sequence>
<evidence type="ECO:0000256" key="14">
    <source>
        <dbReference type="ARBA" id="ARBA00023000"/>
    </source>
</evidence>
<evidence type="ECO:0000256" key="7">
    <source>
        <dbReference type="ARBA" id="ARBA00022679"/>
    </source>
</evidence>
<dbReference type="STRING" id="1802207.A3D44_02465"/>
<dbReference type="InterPro" id="IPR003587">
    <property type="entry name" value="Hint_dom_N"/>
</dbReference>
<evidence type="ECO:0000256" key="10">
    <source>
        <dbReference type="ARBA" id="ARBA00022777"/>
    </source>
</evidence>
<dbReference type="Gene3D" id="2.170.16.10">
    <property type="entry name" value="Hedgehog/Intein (Hint) domain"/>
    <property type="match status" value="2"/>
</dbReference>
<evidence type="ECO:0000256" key="15">
    <source>
        <dbReference type="ARBA" id="ARBA00033470"/>
    </source>
</evidence>
<dbReference type="Pfam" id="PF01326">
    <property type="entry name" value="PPDK_N"/>
    <property type="match status" value="2"/>
</dbReference>
<keyword evidence="10" id="KW-0418">Kinase</keyword>
<comment type="cofactor">
    <cofactor evidence="1">
        <name>Mg(2+)</name>
        <dbReference type="ChEBI" id="CHEBI:18420"/>
    </cofactor>
</comment>
<keyword evidence="13" id="KW-0460">Magnesium</keyword>
<dbReference type="InterPro" id="IPR013815">
    <property type="entry name" value="ATP_grasp_subdomain_1"/>
</dbReference>
<comment type="function">
    <text evidence="2">Catalyzes the phosphorylation of pyruvate to phosphoenolpyruvate.</text>
</comment>
<keyword evidence="9" id="KW-0547">Nucleotide-binding</keyword>
<dbReference type="SMART" id="SM00306">
    <property type="entry name" value="HintN"/>
    <property type="match status" value="1"/>
</dbReference>
<dbReference type="Gene3D" id="3.20.20.60">
    <property type="entry name" value="Phosphoenolpyruvate-binding domains"/>
    <property type="match status" value="1"/>
</dbReference>
<dbReference type="SUPFAM" id="SSF52009">
    <property type="entry name" value="Phosphohistidine domain"/>
    <property type="match status" value="1"/>
</dbReference>
<evidence type="ECO:0000256" key="12">
    <source>
        <dbReference type="ARBA" id="ARBA00022840"/>
    </source>
</evidence>
<keyword evidence="12" id="KW-0067">ATP-binding</keyword>
<gene>
    <name evidence="18" type="ORF">A3D44_02465</name>
</gene>
<dbReference type="GO" id="GO:0006094">
    <property type="term" value="P:gluconeogenesis"/>
    <property type="evidence" value="ECO:0007669"/>
    <property type="project" value="UniProtKB-UniPathway"/>
</dbReference>
<evidence type="ECO:0000259" key="17">
    <source>
        <dbReference type="PROSITE" id="PS50819"/>
    </source>
</evidence>